<dbReference type="InterPro" id="IPR005828">
    <property type="entry name" value="MFS_sugar_transport-like"/>
</dbReference>
<evidence type="ECO:0000313" key="7">
    <source>
        <dbReference type="Proteomes" id="UP000039865"/>
    </source>
</evidence>
<dbReference type="InterPro" id="IPR036259">
    <property type="entry name" value="MFS_trans_sf"/>
</dbReference>
<feature type="transmembrane region" description="Helical" evidence="5">
    <location>
        <begin position="209"/>
        <end position="231"/>
    </location>
</feature>
<feature type="transmembrane region" description="Helical" evidence="5">
    <location>
        <begin position="175"/>
        <end position="197"/>
    </location>
</feature>
<evidence type="ECO:0000313" key="6">
    <source>
        <dbReference type="EMBL" id="CDW84608.1"/>
    </source>
</evidence>
<keyword evidence="7" id="KW-1185">Reference proteome</keyword>
<dbReference type="SUPFAM" id="SSF103473">
    <property type="entry name" value="MFS general substrate transporter"/>
    <property type="match status" value="1"/>
</dbReference>
<reference evidence="6 7" key="1">
    <citation type="submission" date="2014-06" db="EMBL/GenBank/DDBJ databases">
        <authorList>
            <person name="Swart Estienne"/>
        </authorList>
    </citation>
    <scope>NUCLEOTIDE SEQUENCE [LARGE SCALE GENOMIC DNA]</scope>
    <source>
        <strain evidence="6 7">130c</strain>
    </source>
</reference>
<dbReference type="InParanoid" id="A0A078AUP8"/>
<sequence length="517" mass="59260">MSSTQFDHTSERSTKFETIYDNDSSNRLSTDHCSTEVEILTLDQAYDRLGGFSYFQFWATPLFIWGFTNGGCLITAFSMLEKPPKYLCFNEVGTTYECQADQSFCIDPSIKYKIDWDDPTSLYNWVESLDLTCESASRIGMIGSMFFIGKNIYLLSMGLQTFFYAAILMSQSLNITLVLICGFGLVSFVRTSIGFIFMQEMTPDKYKTFIGSFALVSLAIVPAILALYHIYISKDWLPFQTLSAFTTLLVTISIFALPESPQYLISKKQYDDARKSLETIAWWNSYKGQLDFKFKDEVETLQQSDEETYLLLGIPDQDLNQYKSTNEQNEILENISINSDTISSNGQDRIILKDKNQTKFSSVKEILKQKQHACNLFIMMTVWIAASFDFQLLTFQIKYIKGDFFTNILVAALTEAIACIRFYHWWIDADSILRKILGLFDTIFHFTCQIWNKCSVQSTIFSPMVAEATAPIPMIFYCLFALVPCILSNFLILDGIEEKSLNYQNHKKQGETLIKKS</sequence>
<feature type="transmembrane region" description="Helical" evidence="5">
    <location>
        <begin position="472"/>
        <end position="493"/>
    </location>
</feature>
<feature type="transmembrane region" description="Helical" evidence="5">
    <location>
        <begin position="62"/>
        <end position="80"/>
    </location>
</feature>
<evidence type="ECO:0000256" key="1">
    <source>
        <dbReference type="ARBA" id="ARBA00004141"/>
    </source>
</evidence>
<feature type="transmembrane region" description="Helical" evidence="5">
    <location>
        <begin position="237"/>
        <end position="257"/>
    </location>
</feature>
<feature type="transmembrane region" description="Helical" evidence="5">
    <location>
        <begin position="151"/>
        <end position="169"/>
    </location>
</feature>
<dbReference type="PANTHER" id="PTHR24064">
    <property type="entry name" value="SOLUTE CARRIER FAMILY 22 MEMBER"/>
    <property type="match status" value="1"/>
</dbReference>
<evidence type="ECO:0000256" key="3">
    <source>
        <dbReference type="ARBA" id="ARBA00022989"/>
    </source>
</evidence>
<gene>
    <name evidence="6" type="primary">Contig5089.g5440</name>
    <name evidence="6" type="ORF">STYLEM_13673</name>
</gene>
<keyword evidence="3 5" id="KW-1133">Transmembrane helix</keyword>
<dbReference type="AlphaFoldDB" id="A0A078AUP8"/>
<protein>
    <submittedName>
        <fullName evidence="6">Solute carrier family member 5</fullName>
    </submittedName>
</protein>
<evidence type="ECO:0000256" key="4">
    <source>
        <dbReference type="ARBA" id="ARBA00023136"/>
    </source>
</evidence>
<dbReference type="Gene3D" id="1.20.1250.20">
    <property type="entry name" value="MFS general substrate transporter like domains"/>
    <property type="match status" value="1"/>
</dbReference>
<comment type="subcellular location">
    <subcellularLocation>
        <location evidence="1">Membrane</location>
        <topology evidence="1">Multi-pass membrane protein</topology>
    </subcellularLocation>
</comment>
<feature type="transmembrane region" description="Helical" evidence="5">
    <location>
        <begin position="373"/>
        <end position="392"/>
    </location>
</feature>
<organism evidence="6 7">
    <name type="scientific">Stylonychia lemnae</name>
    <name type="common">Ciliate</name>
    <dbReference type="NCBI Taxonomy" id="5949"/>
    <lineage>
        <taxon>Eukaryota</taxon>
        <taxon>Sar</taxon>
        <taxon>Alveolata</taxon>
        <taxon>Ciliophora</taxon>
        <taxon>Intramacronucleata</taxon>
        <taxon>Spirotrichea</taxon>
        <taxon>Stichotrichia</taxon>
        <taxon>Sporadotrichida</taxon>
        <taxon>Oxytrichidae</taxon>
        <taxon>Stylonychinae</taxon>
        <taxon>Stylonychia</taxon>
    </lineage>
</organism>
<dbReference type="EMBL" id="CCKQ01012978">
    <property type="protein sequence ID" value="CDW84608.1"/>
    <property type="molecule type" value="Genomic_DNA"/>
</dbReference>
<accession>A0A078AUP8</accession>
<dbReference type="Proteomes" id="UP000039865">
    <property type="component" value="Unassembled WGS sequence"/>
</dbReference>
<evidence type="ECO:0000256" key="2">
    <source>
        <dbReference type="ARBA" id="ARBA00022692"/>
    </source>
</evidence>
<evidence type="ECO:0000256" key="5">
    <source>
        <dbReference type="SAM" id="Phobius"/>
    </source>
</evidence>
<dbReference type="Pfam" id="PF00083">
    <property type="entry name" value="Sugar_tr"/>
    <property type="match status" value="1"/>
</dbReference>
<dbReference type="GO" id="GO:0022857">
    <property type="term" value="F:transmembrane transporter activity"/>
    <property type="evidence" value="ECO:0007669"/>
    <property type="project" value="InterPro"/>
</dbReference>
<dbReference type="GO" id="GO:0016020">
    <property type="term" value="C:membrane"/>
    <property type="evidence" value="ECO:0007669"/>
    <property type="project" value="UniProtKB-SubCell"/>
</dbReference>
<proteinExistence type="predicted"/>
<name>A0A078AUP8_STYLE</name>
<keyword evidence="2 5" id="KW-0812">Transmembrane</keyword>
<keyword evidence="4 5" id="KW-0472">Membrane</keyword>
<dbReference type="OrthoDB" id="6133115at2759"/>